<protein>
    <submittedName>
        <fullName evidence="1">Uncharacterized protein</fullName>
    </submittedName>
</protein>
<dbReference type="RefSeq" id="WP_175395084.1">
    <property type="nucleotide sequence ID" value="NZ_JABMCB010000169.1"/>
</dbReference>
<dbReference type="EMBL" id="JABMCB010000169">
    <property type="protein sequence ID" value="NUU75237.1"/>
    <property type="molecule type" value="Genomic_DNA"/>
</dbReference>
<reference evidence="1 2" key="1">
    <citation type="submission" date="2020-05" db="EMBL/GenBank/DDBJ databases">
        <title>Genome Sequencing of Type Strains.</title>
        <authorList>
            <person name="Lemaire J.F."/>
            <person name="Inderbitzin P."/>
            <person name="Gregorio O.A."/>
            <person name="Collins S.B."/>
            <person name="Wespe N."/>
            <person name="Knight-Connoni V."/>
        </authorList>
    </citation>
    <scope>NUCLEOTIDE SEQUENCE [LARGE SCALE GENOMIC DNA]</scope>
    <source>
        <strain evidence="1 2">LMG 21957</strain>
    </source>
</reference>
<dbReference type="Proteomes" id="UP000526125">
    <property type="component" value="Unassembled WGS sequence"/>
</dbReference>
<organism evidence="1 2">
    <name type="scientific">Paenibacillus xylanilyticus</name>
    <dbReference type="NCBI Taxonomy" id="248903"/>
    <lineage>
        <taxon>Bacteria</taxon>
        <taxon>Bacillati</taxon>
        <taxon>Bacillota</taxon>
        <taxon>Bacilli</taxon>
        <taxon>Bacillales</taxon>
        <taxon>Paenibacillaceae</taxon>
        <taxon>Paenibacillus</taxon>
    </lineage>
</organism>
<comment type="caution">
    <text evidence="1">The sequence shown here is derived from an EMBL/GenBank/DDBJ whole genome shotgun (WGS) entry which is preliminary data.</text>
</comment>
<dbReference type="AlphaFoldDB" id="A0A7Y6BUG8"/>
<name>A0A7Y6BUG8_9BACL</name>
<accession>A0A7Y6BUG8</accession>
<evidence type="ECO:0000313" key="1">
    <source>
        <dbReference type="EMBL" id="NUU75237.1"/>
    </source>
</evidence>
<evidence type="ECO:0000313" key="2">
    <source>
        <dbReference type="Proteomes" id="UP000526125"/>
    </source>
</evidence>
<keyword evidence="2" id="KW-1185">Reference proteome</keyword>
<gene>
    <name evidence="1" type="ORF">HP552_08330</name>
</gene>
<sequence>MNYVILWVNCVTLHIGGQEEVSIEEFATLDEENQEPITTLNYLHEGD</sequence>
<proteinExistence type="predicted"/>